<dbReference type="OrthoDB" id="687730at2759"/>
<dbReference type="CDD" id="cd01450">
    <property type="entry name" value="vWFA_subfamily_ECM"/>
    <property type="match status" value="2"/>
</dbReference>
<reference evidence="3" key="1">
    <citation type="submission" date="2022-03" db="EMBL/GenBank/DDBJ databases">
        <authorList>
            <person name="Martin C."/>
        </authorList>
    </citation>
    <scope>NUCLEOTIDE SEQUENCE</scope>
</reference>
<dbReference type="InterPro" id="IPR002035">
    <property type="entry name" value="VWF_A"/>
</dbReference>
<evidence type="ECO:0000259" key="2">
    <source>
        <dbReference type="PROSITE" id="PS50234"/>
    </source>
</evidence>
<feature type="region of interest" description="Disordered" evidence="1">
    <location>
        <begin position="387"/>
        <end position="414"/>
    </location>
</feature>
<dbReference type="InterPro" id="IPR036465">
    <property type="entry name" value="vWFA_dom_sf"/>
</dbReference>
<feature type="domain" description="VWFA" evidence="2">
    <location>
        <begin position="427"/>
        <end position="616"/>
    </location>
</feature>
<protein>
    <recommendedName>
        <fullName evidence="2">VWFA domain-containing protein</fullName>
    </recommendedName>
</protein>
<dbReference type="InterPro" id="IPR050525">
    <property type="entry name" value="ECM_Assembly_Org"/>
</dbReference>
<dbReference type="AlphaFoldDB" id="A0A8S4PYY8"/>
<comment type="caution">
    <text evidence="3">The sequence shown here is derived from an EMBL/GenBank/DDBJ whole genome shotgun (WGS) entry which is preliminary data.</text>
</comment>
<keyword evidence="4" id="KW-1185">Reference proteome</keyword>
<dbReference type="SMART" id="SM00327">
    <property type="entry name" value="VWA"/>
    <property type="match status" value="2"/>
</dbReference>
<feature type="domain" description="VWFA" evidence="2">
    <location>
        <begin position="139"/>
        <end position="328"/>
    </location>
</feature>
<evidence type="ECO:0000313" key="3">
    <source>
        <dbReference type="EMBL" id="CAH1796763.1"/>
    </source>
</evidence>
<dbReference type="Proteomes" id="UP000749559">
    <property type="component" value="Unassembled WGS sequence"/>
</dbReference>
<dbReference type="EMBL" id="CAIIXF020000010">
    <property type="protein sequence ID" value="CAH1796763.1"/>
    <property type="molecule type" value="Genomic_DNA"/>
</dbReference>
<dbReference type="Pfam" id="PF00092">
    <property type="entry name" value="VWA"/>
    <property type="match status" value="2"/>
</dbReference>
<gene>
    <name evidence="3" type="ORF">OFUS_LOCUS21138</name>
</gene>
<name>A0A8S4PYY8_OWEFU</name>
<evidence type="ECO:0000313" key="4">
    <source>
        <dbReference type="Proteomes" id="UP000749559"/>
    </source>
</evidence>
<sequence>MKRERRDISKMEEIMNVVYLSLILAILHVEARNSRFSDMGKTPDSRCHEKNENYLVEYVAIDPIDKTQCTYYRCADSYYKKTRCPKGTSIGIKYKIKGKKGISQRMMPCTIQADACGDPNEEAQRNMLSERTLRFCGMDLIWVADMSCSIAPDDKERVKKFIMNVIESFRISPIHVRTGGVSYGHEVHNIQTLKEGRNRPITLRNFENMNTDDGKCRTVTNDALRRVRDKYFIEAAGDRPQFPNVLIVITDGKTNQGKKEDNDAFSKETIRLAEEIRKSGAETIVVGLAQKRSGKLTGYEEWLGIAGTEENIYVMESFEQLATKVKVLAEKSCCCNDATEKYMVIPKLFRQPNEDQCEYLRCVNSYYVREQCPKGLAIQDRYLQRKDGQPLQKSKKPSDNYPCRKRSQACRQGNPPIRPDLSFCGMDLMVVIDMSCSISDENKTTVVNFVQDLISKFVISPLHVKIAGISYASKVNNIQTFNEGRNRPITMRNFKRMTREDGRCHTVTDDALEAVRDIYFKEVMGDRPLYKNVLLLLTDGHSYKGKKVDKEMLSNKTIALGAELRKNGVLTIIVGLPKKRKGTLAGMNEWLGIAGDPENILYMNTFDELETKIQLIAEKSCVSLNEV</sequence>
<dbReference type="PROSITE" id="PS50234">
    <property type="entry name" value="VWFA"/>
    <property type="match status" value="2"/>
</dbReference>
<accession>A0A8S4PYY8</accession>
<dbReference type="Gene3D" id="3.40.50.410">
    <property type="entry name" value="von Willebrand factor, type A domain"/>
    <property type="match status" value="2"/>
</dbReference>
<dbReference type="SUPFAM" id="SSF53300">
    <property type="entry name" value="vWA-like"/>
    <property type="match status" value="2"/>
</dbReference>
<evidence type="ECO:0000256" key="1">
    <source>
        <dbReference type="SAM" id="MobiDB-lite"/>
    </source>
</evidence>
<dbReference type="PANTHER" id="PTHR24020">
    <property type="entry name" value="COLLAGEN ALPHA"/>
    <property type="match status" value="1"/>
</dbReference>
<dbReference type="PANTHER" id="PTHR24020:SF84">
    <property type="entry name" value="VWFA DOMAIN-CONTAINING PROTEIN"/>
    <property type="match status" value="1"/>
</dbReference>
<proteinExistence type="predicted"/>
<organism evidence="3 4">
    <name type="scientific">Owenia fusiformis</name>
    <name type="common">Polychaete worm</name>
    <dbReference type="NCBI Taxonomy" id="6347"/>
    <lineage>
        <taxon>Eukaryota</taxon>
        <taxon>Metazoa</taxon>
        <taxon>Spiralia</taxon>
        <taxon>Lophotrochozoa</taxon>
        <taxon>Annelida</taxon>
        <taxon>Polychaeta</taxon>
        <taxon>Sedentaria</taxon>
        <taxon>Canalipalpata</taxon>
        <taxon>Sabellida</taxon>
        <taxon>Oweniida</taxon>
        <taxon>Oweniidae</taxon>
        <taxon>Owenia</taxon>
    </lineage>
</organism>